<dbReference type="Pfam" id="PF18913">
    <property type="entry name" value="FBPase_C"/>
    <property type="match status" value="1"/>
</dbReference>
<evidence type="ECO:0000256" key="9">
    <source>
        <dbReference type="HAMAP-Rule" id="MF_01855"/>
    </source>
</evidence>
<comment type="cofactor">
    <cofactor evidence="9">
        <name>Mg(2+)</name>
        <dbReference type="ChEBI" id="CHEBI:18420"/>
    </cofactor>
    <text evidence="9">Binds 2 magnesium ions per subunit.</text>
</comment>
<dbReference type="InterPro" id="IPR020548">
    <property type="entry name" value="Fructose_bisphosphatase_AS"/>
</dbReference>
<keyword evidence="5 9" id="KW-0479">Metal-binding</keyword>
<comment type="pathway">
    <text evidence="2">Carbohydrate biosynthesis; Calvin cycle.</text>
</comment>
<protein>
    <recommendedName>
        <fullName evidence="9">Fructose-1,6-bisphosphatase class 1</fullName>
        <shortName evidence="9">FBPase class 1</shortName>
        <ecNumber evidence="9">3.1.3.11</ecNumber>
    </recommendedName>
    <alternativeName>
        <fullName evidence="9">D-fructose-1,6-bisphosphate 1-phosphohydrolase class 1</fullName>
    </alternativeName>
</protein>
<dbReference type="SUPFAM" id="SSF56655">
    <property type="entry name" value="Carbohydrate phosphatase"/>
    <property type="match status" value="1"/>
</dbReference>
<evidence type="ECO:0000313" key="13">
    <source>
        <dbReference type="EMBL" id="MBJ3785243.1"/>
    </source>
</evidence>
<feature type="binding site" evidence="9">
    <location>
        <position position="84"/>
    </location>
    <ligand>
        <name>Mg(2+)</name>
        <dbReference type="ChEBI" id="CHEBI:18420"/>
        <label>1</label>
    </ligand>
</feature>
<feature type="binding site" evidence="9">
    <location>
        <position position="103"/>
    </location>
    <ligand>
        <name>Mg(2+)</name>
        <dbReference type="ChEBI" id="CHEBI:18420"/>
        <label>1</label>
    </ligand>
</feature>
<feature type="binding site" evidence="9">
    <location>
        <position position="103"/>
    </location>
    <ligand>
        <name>Mg(2+)</name>
        <dbReference type="ChEBI" id="CHEBI:18420"/>
        <label>2</label>
    </ligand>
</feature>
<feature type="domain" description="Fructose-1-6-bisphosphatase class 1 C-terminal" evidence="12">
    <location>
        <begin position="179"/>
        <end position="312"/>
    </location>
</feature>
<dbReference type="GO" id="GO:0042132">
    <property type="term" value="F:fructose 1,6-bisphosphate 1-phosphatase activity"/>
    <property type="evidence" value="ECO:0007669"/>
    <property type="project" value="UniProtKB-UniRule"/>
</dbReference>
<accession>A0A934IR21</accession>
<dbReference type="NCBIfam" id="NF006779">
    <property type="entry name" value="PRK09293.1-3"/>
    <property type="match status" value="1"/>
</dbReference>
<comment type="caution">
    <text evidence="13">The sequence shown here is derived from an EMBL/GenBank/DDBJ whole genome shotgun (WGS) entry which is preliminary data.</text>
</comment>
<dbReference type="PANTHER" id="PTHR11556:SF35">
    <property type="entry name" value="SEDOHEPTULOSE-1,7-BISPHOSPHATASE, CHLOROPLASTIC"/>
    <property type="match status" value="1"/>
</dbReference>
<dbReference type="GO" id="GO:0006000">
    <property type="term" value="P:fructose metabolic process"/>
    <property type="evidence" value="ECO:0007669"/>
    <property type="project" value="TreeGrafter"/>
</dbReference>
<sequence>MTDLVEWLATQTDDRELAGAILSMAAAGVEIGAVLREAPIAGQTGLAGSDNVQGEAQKALDVISNDIVLNHLRKNPAISILVSEELDEAVDLSIQGRFNIATDPLDGSSNLDVNVTVGTIFSVLDAAGGLLQKGTAQLAAGYVAYGPATSLVLRVMGDTSVFTLDAGGRWVQTVVAAKVPEASGEFAINTARERFWDAATTGYVKESVAGETGPAGKRYNMRWVGSMVADIHRILMRGGIFLYPLDSETVSKGGRLRLLYEANPMAWLVEGAGGKSTTGRKGILDVEPTGIHQRVPVILGSAEEVRRVEAWYARA</sequence>
<evidence type="ECO:0000256" key="8">
    <source>
        <dbReference type="ARBA" id="ARBA00023277"/>
    </source>
</evidence>
<feature type="binding site" evidence="9">
    <location>
        <begin position="106"/>
        <end position="109"/>
    </location>
    <ligand>
        <name>substrate</name>
    </ligand>
</feature>
<dbReference type="Proteomes" id="UP000602124">
    <property type="component" value="Unassembled WGS sequence"/>
</dbReference>
<dbReference type="GO" id="GO:0030388">
    <property type="term" value="P:fructose 1,6-bisphosphate metabolic process"/>
    <property type="evidence" value="ECO:0007669"/>
    <property type="project" value="TreeGrafter"/>
</dbReference>
<keyword evidence="14" id="KW-1185">Reference proteome</keyword>
<dbReference type="InterPro" id="IPR000146">
    <property type="entry name" value="FBPase_class-1"/>
</dbReference>
<dbReference type="PIRSF" id="PIRSF000904">
    <property type="entry name" value="FBPtase_SBPase"/>
    <property type="match status" value="1"/>
</dbReference>
<feature type="binding site" evidence="9">
    <location>
        <position position="106"/>
    </location>
    <ligand>
        <name>Mg(2+)</name>
        <dbReference type="ChEBI" id="CHEBI:18420"/>
        <label>2</label>
    </ligand>
</feature>
<dbReference type="HAMAP" id="MF_01855">
    <property type="entry name" value="FBPase_class1"/>
    <property type="match status" value="1"/>
</dbReference>
<dbReference type="EMBL" id="JAEKMH010000002">
    <property type="protein sequence ID" value="MBJ3785243.1"/>
    <property type="molecule type" value="Genomic_DNA"/>
</dbReference>
<gene>
    <name evidence="9" type="primary">fbp</name>
    <name evidence="13" type="ORF">JEQ47_10960</name>
</gene>
<dbReference type="FunFam" id="3.40.190.80:FF:000011">
    <property type="entry name" value="Fructose-1,6-bisphosphatase class 1"/>
    <property type="match status" value="1"/>
</dbReference>
<keyword evidence="7 9" id="KW-0460">Magnesium</keyword>
<dbReference type="GO" id="GO:0006002">
    <property type="term" value="P:fructose 6-phosphate metabolic process"/>
    <property type="evidence" value="ECO:0007669"/>
    <property type="project" value="TreeGrafter"/>
</dbReference>
<keyword evidence="6 9" id="KW-0378">Hydrolase</keyword>
<dbReference type="Gene3D" id="3.40.190.80">
    <property type="match status" value="1"/>
</dbReference>
<evidence type="ECO:0000259" key="11">
    <source>
        <dbReference type="Pfam" id="PF00316"/>
    </source>
</evidence>
<evidence type="ECO:0000256" key="7">
    <source>
        <dbReference type="ARBA" id="ARBA00022842"/>
    </source>
</evidence>
<evidence type="ECO:0000256" key="1">
    <source>
        <dbReference type="ARBA" id="ARBA00001273"/>
    </source>
</evidence>
<evidence type="ECO:0000256" key="10">
    <source>
        <dbReference type="RuleBase" id="RU000508"/>
    </source>
</evidence>
<feature type="domain" description="Fructose-1-6-bisphosphatase class I N-terminal" evidence="11">
    <location>
        <begin position="16"/>
        <end position="171"/>
    </location>
</feature>
<dbReference type="GO" id="GO:0005986">
    <property type="term" value="P:sucrose biosynthetic process"/>
    <property type="evidence" value="ECO:0007669"/>
    <property type="project" value="TreeGrafter"/>
</dbReference>
<feature type="binding site" evidence="9">
    <location>
        <position position="189"/>
    </location>
    <ligand>
        <name>substrate</name>
    </ligand>
</feature>
<dbReference type="GO" id="GO:0006094">
    <property type="term" value="P:gluconeogenesis"/>
    <property type="evidence" value="ECO:0007669"/>
    <property type="project" value="UniProtKB-UniRule"/>
</dbReference>
<evidence type="ECO:0000256" key="4">
    <source>
        <dbReference type="ARBA" id="ARBA00022490"/>
    </source>
</evidence>
<comment type="similarity">
    <text evidence="3 9 10">Belongs to the FBPase class 1 family.</text>
</comment>
<dbReference type="Gene3D" id="3.30.540.10">
    <property type="entry name" value="Fructose-1,6-Bisphosphatase, subunit A, domain 1"/>
    <property type="match status" value="1"/>
</dbReference>
<dbReference type="Pfam" id="PF00316">
    <property type="entry name" value="FBPase"/>
    <property type="match status" value="1"/>
</dbReference>
<dbReference type="EC" id="3.1.3.11" evidence="9"/>
<name>A0A934IR21_9HYPH</name>
<dbReference type="GO" id="GO:0005829">
    <property type="term" value="C:cytosol"/>
    <property type="evidence" value="ECO:0007669"/>
    <property type="project" value="TreeGrafter"/>
</dbReference>
<evidence type="ECO:0000256" key="3">
    <source>
        <dbReference type="ARBA" id="ARBA00010941"/>
    </source>
</evidence>
<dbReference type="GO" id="GO:0000287">
    <property type="term" value="F:magnesium ion binding"/>
    <property type="evidence" value="ECO:0007669"/>
    <property type="project" value="UniProtKB-UniRule"/>
</dbReference>
<dbReference type="InterPro" id="IPR033391">
    <property type="entry name" value="FBPase_N"/>
</dbReference>
<dbReference type="InterPro" id="IPR028343">
    <property type="entry name" value="FBPtase"/>
</dbReference>
<comment type="subcellular location">
    <subcellularLocation>
        <location evidence="9">Cytoplasm</location>
    </subcellularLocation>
</comment>
<keyword evidence="4 9" id="KW-0963">Cytoplasm</keyword>
<reference evidence="13" key="1">
    <citation type="submission" date="2020-12" db="EMBL/GenBank/DDBJ databases">
        <title>Devosia sp. MSA67 isolated from Mo River.</title>
        <authorList>
            <person name="Ma F."/>
            <person name="Zi Z."/>
        </authorList>
    </citation>
    <scope>NUCLEOTIDE SEQUENCE</scope>
    <source>
        <strain evidence="13">MSA67</strain>
    </source>
</reference>
<comment type="subunit">
    <text evidence="9">Homotetramer.</text>
</comment>
<evidence type="ECO:0000256" key="2">
    <source>
        <dbReference type="ARBA" id="ARBA00005215"/>
    </source>
</evidence>
<comment type="catalytic activity">
    <reaction evidence="1 9">
        <text>beta-D-fructose 1,6-bisphosphate + H2O = beta-D-fructose 6-phosphate + phosphate</text>
        <dbReference type="Rhea" id="RHEA:11064"/>
        <dbReference type="ChEBI" id="CHEBI:15377"/>
        <dbReference type="ChEBI" id="CHEBI:32966"/>
        <dbReference type="ChEBI" id="CHEBI:43474"/>
        <dbReference type="ChEBI" id="CHEBI:57634"/>
        <dbReference type="EC" id="3.1.3.11"/>
    </reaction>
</comment>
<evidence type="ECO:0000256" key="5">
    <source>
        <dbReference type="ARBA" id="ARBA00022723"/>
    </source>
</evidence>
<comment type="caution">
    <text evidence="9">Lacks conserved residue(s) required for the propagation of feature annotation.</text>
</comment>
<dbReference type="RefSeq" id="WP_198876434.1">
    <property type="nucleotide sequence ID" value="NZ_JAEKMH010000002.1"/>
</dbReference>
<dbReference type="PRINTS" id="PR00115">
    <property type="entry name" value="F16BPHPHTASE"/>
</dbReference>
<evidence type="ECO:0000259" key="12">
    <source>
        <dbReference type="Pfam" id="PF18913"/>
    </source>
</evidence>
<dbReference type="PROSITE" id="PS00124">
    <property type="entry name" value="FBPASE"/>
    <property type="match status" value="1"/>
</dbReference>
<dbReference type="PIRSF" id="PIRSF500210">
    <property type="entry name" value="FBPtase"/>
    <property type="match status" value="1"/>
</dbReference>
<dbReference type="AlphaFoldDB" id="A0A934IR21"/>
<organism evidence="13 14">
    <name type="scientific">Devosia sediminis</name>
    <dbReference type="NCBI Taxonomy" id="2798801"/>
    <lineage>
        <taxon>Bacteria</taxon>
        <taxon>Pseudomonadati</taxon>
        <taxon>Pseudomonadota</taxon>
        <taxon>Alphaproteobacteria</taxon>
        <taxon>Hyphomicrobiales</taxon>
        <taxon>Devosiaceae</taxon>
        <taxon>Devosia</taxon>
    </lineage>
</organism>
<dbReference type="PANTHER" id="PTHR11556">
    <property type="entry name" value="FRUCTOSE-1,6-BISPHOSPHATASE-RELATED"/>
    <property type="match status" value="1"/>
</dbReference>
<keyword evidence="8 9" id="KW-0119">Carbohydrate metabolism</keyword>
<feature type="binding site" evidence="9">
    <location>
        <position position="105"/>
    </location>
    <ligand>
        <name>Mg(2+)</name>
        <dbReference type="ChEBI" id="CHEBI:18420"/>
        <label>1</label>
    </ligand>
</feature>
<feature type="binding site" evidence="9">
    <location>
        <position position="261"/>
    </location>
    <ligand>
        <name>Mg(2+)</name>
        <dbReference type="ChEBI" id="CHEBI:18420"/>
        <label>2</label>
    </ligand>
</feature>
<evidence type="ECO:0000313" key="14">
    <source>
        <dbReference type="Proteomes" id="UP000602124"/>
    </source>
</evidence>
<dbReference type="CDD" id="cd00354">
    <property type="entry name" value="FBPase"/>
    <property type="match status" value="1"/>
</dbReference>
<evidence type="ECO:0000256" key="6">
    <source>
        <dbReference type="ARBA" id="ARBA00022801"/>
    </source>
</evidence>
<dbReference type="InterPro" id="IPR044015">
    <property type="entry name" value="FBPase_C_dom"/>
</dbReference>
<proteinExistence type="inferred from homology"/>